<accession>A0A4R4FCZ6</accession>
<keyword evidence="9" id="KW-1185">Reference proteome</keyword>
<evidence type="ECO:0000313" key="9">
    <source>
        <dbReference type="Proteomes" id="UP000295710"/>
    </source>
</evidence>
<evidence type="ECO:0000256" key="5">
    <source>
        <dbReference type="ARBA" id="ARBA00023136"/>
    </source>
</evidence>
<protein>
    <submittedName>
        <fullName evidence="8">ABC transporter permease</fullName>
    </submittedName>
</protein>
<feature type="transmembrane region" description="Helical" evidence="6">
    <location>
        <begin position="59"/>
        <end position="77"/>
    </location>
</feature>
<comment type="caution">
    <text evidence="8">The sequence shown here is derived from an EMBL/GenBank/DDBJ whole genome shotgun (WGS) entry which is preliminary data.</text>
</comment>
<feature type="domain" description="ABC3 transporter permease C-terminal" evidence="7">
    <location>
        <begin position="22"/>
        <end position="90"/>
    </location>
</feature>
<keyword evidence="4 6" id="KW-1133">Transmembrane helix</keyword>
<dbReference type="GO" id="GO:0005886">
    <property type="term" value="C:plasma membrane"/>
    <property type="evidence" value="ECO:0007669"/>
    <property type="project" value="UniProtKB-SubCell"/>
</dbReference>
<gene>
    <name evidence="8" type="ORF">E1963_11945</name>
</gene>
<evidence type="ECO:0000256" key="6">
    <source>
        <dbReference type="SAM" id="Phobius"/>
    </source>
</evidence>
<comment type="subcellular location">
    <subcellularLocation>
        <location evidence="1">Cell membrane</location>
        <topology evidence="1">Multi-pass membrane protein</topology>
    </subcellularLocation>
</comment>
<dbReference type="Proteomes" id="UP000295710">
    <property type="component" value="Unassembled WGS sequence"/>
</dbReference>
<sequence length="104" mass="12216">MYCRRHCRERTAENSLRRRGCILLFLALYLNVQDNQRDISILDLLGYSQREIRRMMIQIYRPIVWTAFVITLIPGILTARTIQKALSAAIHDYMPFGVNFKGLL</sequence>
<reference evidence="8 9" key="1">
    <citation type="journal article" date="2016" name="Nat. Microbiol.">
        <title>The Mouse Intestinal Bacterial Collection (miBC) provides host-specific insight into cultured diversity and functional potential of the gut microbiota.</title>
        <authorList>
            <person name="Lagkouvardos I."/>
            <person name="Pukall R."/>
            <person name="Abt B."/>
            <person name="Foesel B.U."/>
            <person name="Meier-Kolthoff J.P."/>
            <person name="Kumar N."/>
            <person name="Bresciani A."/>
            <person name="Martinez I."/>
            <person name="Just S."/>
            <person name="Ziegler C."/>
            <person name="Brugiroux S."/>
            <person name="Garzetti D."/>
            <person name="Wenning M."/>
            <person name="Bui T.P."/>
            <person name="Wang J."/>
            <person name="Hugenholtz F."/>
            <person name="Plugge C.M."/>
            <person name="Peterson D.A."/>
            <person name="Hornef M.W."/>
            <person name="Baines J.F."/>
            <person name="Smidt H."/>
            <person name="Walter J."/>
            <person name="Kristiansen K."/>
            <person name="Nielsen H.B."/>
            <person name="Haller D."/>
            <person name="Overmann J."/>
            <person name="Stecher B."/>
            <person name="Clavel T."/>
        </authorList>
    </citation>
    <scope>NUCLEOTIDE SEQUENCE [LARGE SCALE GENOMIC DNA]</scope>
    <source>
        <strain evidence="8 9">DSM 28560</strain>
    </source>
</reference>
<dbReference type="Pfam" id="PF02687">
    <property type="entry name" value="FtsX"/>
    <property type="match status" value="1"/>
</dbReference>
<dbReference type="InterPro" id="IPR003838">
    <property type="entry name" value="ABC3_permease_C"/>
</dbReference>
<proteinExistence type="predicted"/>
<dbReference type="EMBL" id="SMMX01000009">
    <property type="protein sequence ID" value="TDA21377.1"/>
    <property type="molecule type" value="Genomic_DNA"/>
</dbReference>
<keyword evidence="5 6" id="KW-0472">Membrane</keyword>
<evidence type="ECO:0000256" key="1">
    <source>
        <dbReference type="ARBA" id="ARBA00004651"/>
    </source>
</evidence>
<evidence type="ECO:0000256" key="4">
    <source>
        <dbReference type="ARBA" id="ARBA00022989"/>
    </source>
</evidence>
<organism evidence="8 9">
    <name type="scientific">Extibacter muris</name>
    <dbReference type="NCBI Taxonomy" id="1796622"/>
    <lineage>
        <taxon>Bacteria</taxon>
        <taxon>Bacillati</taxon>
        <taxon>Bacillota</taxon>
        <taxon>Clostridia</taxon>
        <taxon>Lachnospirales</taxon>
        <taxon>Lachnospiraceae</taxon>
        <taxon>Extibacter</taxon>
    </lineage>
</organism>
<evidence type="ECO:0000259" key="7">
    <source>
        <dbReference type="Pfam" id="PF02687"/>
    </source>
</evidence>
<keyword evidence="3 6" id="KW-0812">Transmembrane</keyword>
<dbReference type="AlphaFoldDB" id="A0A4R4FCZ6"/>
<evidence type="ECO:0000256" key="2">
    <source>
        <dbReference type="ARBA" id="ARBA00022475"/>
    </source>
</evidence>
<keyword evidence="2" id="KW-1003">Cell membrane</keyword>
<evidence type="ECO:0000313" key="8">
    <source>
        <dbReference type="EMBL" id="TDA21377.1"/>
    </source>
</evidence>
<evidence type="ECO:0000256" key="3">
    <source>
        <dbReference type="ARBA" id="ARBA00022692"/>
    </source>
</evidence>
<name>A0A4R4FCZ6_9FIRM</name>